<name>A0A9P2WQQ9_THEFU</name>
<organism evidence="3 4">
    <name type="scientific">Thermobifida fusca TM51</name>
    <dbReference type="NCBI Taxonomy" id="1169414"/>
    <lineage>
        <taxon>Bacteria</taxon>
        <taxon>Bacillati</taxon>
        <taxon>Actinomycetota</taxon>
        <taxon>Actinomycetes</taxon>
        <taxon>Streptosporangiales</taxon>
        <taxon>Nocardiopsidaceae</taxon>
        <taxon>Thermobifida</taxon>
    </lineage>
</organism>
<accession>A0A9P2WQQ9</accession>
<proteinExistence type="predicted"/>
<evidence type="ECO:0000256" key="2">
    <source>
        <dbReference type="SAM" id="Phobius"/>
    </source>
</evidence>
<feature type="region of interest" description="Disordered" evidence="1">
    <location>
        <begin position="151"/>
        <end position="177"/>
    </location>
</feature>
<dbReference type="Proteomes" id="UP000014184">
    <property type="component" value="Unassembled WGS sequence"/>
</dbReference>
<dbReference type="RefSeq" id="WP_011291965.1">
    <property type="nucleotide sequence ID" value="NZ_AOSG01000038.1"/>
</dbReference>
<keyword evidence="2" id="KW-1133">Transmembrane helix</keyword>
<dbReference type="EMBL" id="AOSG01000038">
    <property type="protein sequence ID" value="EOR71415.1"/>
    <property type="molecule type" value="Genomic_DNA"/>
</dbReference>
<sequence length="177" mass="18796">MRHFFGFVFGLLLGPVLLVAGGWVTPRVGALVNSTRGFFGPSEFLTLAALMVLALVVALVLVPPKLTPLIPGMAGVVLTGATVAHVLQPKWADQVFAPLTVPGLGVVQLPGEEGVRALLEAGLVLPLAVAFLIPLFFPSRWRSYRPRGAHAAEADEDDEGFAALLDDRDDEPISRPV</sequence>
<feature type="transmembrane region" description="Helical" evidence="2">
    <location>
        <begin position="69"/>
        <end position="87"/>
    </location>
</feature>
<feature type="transmembrane region" description="Helical" evidence="2">
    <location>
        <begin position="44"/>
        <end position="62"/>
    </location>
</feature>
<keyword evidence="2" id="KW-0472">Membrane</keyword>
<comment type="caution">
    <text evidence="3">The sequence shown here is derived from an EMBL/GenBank/DDBJ whole genome shotgun (WGS) entry which is preliminary data.</text>
</comment>
<keyword evidence="4" id="KW-1185">Reference proteome</keyword>
<dbReference type="AlphaFoldDB" id="A0A9P2WQQ9"/>
<protein>
    <submittedName>
        <fullName evidence="3">Uncharacterized protein</fullName>
    </submittedName>
</protein>
<evidence type="ECO:0000256" key="1">
    <source>
        <dbReference type="SAM" id="MobiDB-lite"/>
    </source>
</evidence>
<keyword evidence="2" id="KW-0812">Transmembrane</keyword>
<feature type="transmembrane region" description="Helical" evidence="2">
    <location>
        <begin position="117"/>
        <end position="137"/>
    </location>
</feature>
<evidence type="ECO:0000313" key="4">
    <source>
        <dbReference type="Proteomes" id="UP000014184"/>
    </source>
</evidence>
<evidence type="ECO:0000313" key="3">
    <source>
        <dbReference type="EMBL" id="EOR71415.1"/>
    </source>
</evidence>
<gene>
    <name evidence="3" type="ORF">TM51_08011</name>
</gene>
<reference evidence="3 4" key="1">
    <citation type="journal article" date="2013" name="Genome Announc.">
        <title>Draft Genome Sequence of the Lignocellulose Decomposer Thermobifida fusca Strain TM51.</title>
        <authorList>
            <person name="Toth A."/>
            <person name="Barna T."/>
            <person name="Nagy I."/>
            <person name="Horvath B."/>
            <person name="Nagy I."/>
            <person name="Tancsics A."/>
            <person name="Kriszt B."/>
            <person name="Baka E."/>
            <person name="Fekete C."/>
            <person name="Kukolya J."/>
        </authorList>
    </citation>
    <scope>NUCLEOTIDE SEQUENCE [LARGE SCALE GENOMIC DNA]</scope>
    <source>
        <strain evidence="3 4">TM51</strain>
    </source>
</reference>